<feature type="signal peptide" evidence="1">
    <location>
        <begin position="1"/>
        <end position="23"/>
    </location>
</feature>
<keyword evidence="3" id="KW-1185">Reference proteome</keyword>
<gene>
    <name evidence="2" type="ORF">SAMN02745674_02575</name>
</gene>
<dbReference type="RefSeq" id="WP_078759114.1">
    <property type="nucleotide sequence ID" value="NZ_FUXP01000013.1"/>
</dbReference>
<evidence type="ECO:0008006" key="4">
    <source>
        <dbReference type="Google" id="ProtNLM"/>
    </source>
</evidence>
<evidence type="ECO:0000256" key="1">
    <source>
        <dbReference type="SAM" id="SignalP"/>
    </source>
</evidence>
<dbReference type="Gene3D" id="2.20.130.30">
    <property type="entry name" value="Protein of unknown function DUF2782"/>
    <property type="match status" value="1"/>
</dbReference>
<dbReference type="AlphaFoldDB" id="A0A1T4S4X2"/>
<keyword evidence="1" id="KW-0732">Signal</keyword>
<proteinExistence type="predicted"/>
<protein>
    <recommendedName>
        <fullName evidence="4">DUF2782 domain-containing protein</fullName>
    </recommendedName>
</protein>
<organism evidence="2 3">
    <name type="scientific">Lysobacter spongiicola DSM 21749</name>
    <dbReference type="NCBI Taxonomy" id="1122188"/>
    <lineage>
        <taxon>Bacteria</taxon>
        <taxon>Pseudomonadati</taxon>
        <taxon>Pseudomonadota</taxon>
        <taxon>Gammaproteobacteria</taxon>
        <taxon>Lysobacterales</taxon>
        <taxon>Lysobacteraceae</taxon>
        <taxon>Novilysobacter</taxon>
    </lineage>
</organism>
<dbReference type="PROSITE" id="PS51257">
    <property type="entry name" value="PROKAR_LIPOPROTEIN"/>
    <property type="match status" value="1"/>
</dbReference>
<feature type="chain" id="PRO_5012843374" description="DUF2782 domain-containing protein" evidence="1">
    <location>
        <begin position="24"/>
        <end position="99"/>
    </location>
</feature>
<dbReference type="InterPro" id="IPR021357">
    <property type="entry name" value="DUF2782"/>
</dbReference>
<dbReference type="Proteomes" id="UP000190061">
    <property type="component" value="Unassembled WGS sequence"/>
</dbReference>
<evidence type="ECO:0000313" key="3">
    <source>
        <dbReference type="Proteomes" id="UP000190061"/>
    </source>
</evidence>
<dbReference type="Pfam" id="PF11191">
    <property type="entry name" value="DUF2782"/>
    <property type="match status" value="1"/>
</dbReference>
<dbReference type="OrthoDB" id="5296182at2"/>
<dbReference type="STRING" id="1122188.SAMN02745674_02575"/>
<evidence type="ECO:0000313" key="2">
    <source>
        <dbReference type="EMBL" id="SKA23273.1"/>
    </source>
</evidence>
<accession>A0A1T4S4X2</accession>
<reference evidence="2 3" key="1">
    <citation type="submission" date="2017-02" db="EMBL/GenBank/DDBJ databases">
        <authorList>
            <person name="Peterson S.W."/>
        </authorList>
    </citation>
    <scope>NUCLEOTIDE SEQUENCE [LARGE SCALE GENOMIC DNA]</scope>
    <source>
        <strain evidence="2 3">DSM 21749</strain>
    </source>
</reference>
<sequence length="99" mass="10991">MRIDRTILLALLLPALAACATMAGSTGDPTVGLDNPDVTRRVAENGDVIEEYRVAGQLRVVKVTPSRGPTYYLMDEDGDGRPDEDEHISPVYWKLFDWN</sequence>
<name>A0A1T4S4X2_9GAMM</name>
<dbReference type="EMBL" id="FUXP01000013">
    <property type="protein sequence ID" value="SKA23273.1"/>
    <property type="molecule type" value="Genomic_DNA"/>
</dbReference>